<dbReference type="GO" id="GO:0005634">
    <property type="term" value="C:nucleus"/>
    <property type="evidence" value="ECO:0007669"/>
    <property type="project" value="TreeGrafter"/>
</dbReference>
<keyword evidence="1" id="KW-0732">Signal</keyword>
<proteinExistence type="predicted"/>
<feature type="signal peptide" evidence="1">
    <location>
        <begin position="1"/>
        <end position="22"/>
    </location>
</feature>
<feature type="chain" id="PRO_5043329456" description="Protein N-terminal asparagine amidohydrolase" evidence="1">
    <location>
        <begin position="23"/>
        <end position="330"/>
    </location>
</feature>
<keyword evidence="3" id="KW-1185">Reference proteome</keyword>
<dbReference type="InterPro" id="IPR026750">
    <property type="entry name" value="NTAN1"/>
</dbReference>
<dbReference type="PANTHER" id="PTHR12498:SF0">
    <property type="entry name" value="PROTEIN N-TERMINAL ASPARAGINE AMIDOHYDROLASE"/>
    <property type="match status" value="1"/>
</dbReference>
<name>A0AAW1U3W3_9CUCU</name>
<organism evidence="2 3">
    <name type="scientific">Henosepilachna vigintioctopunctata</name>
    <dbReference type="NCBI Taxonomy" id="420089"/>
    <lineage>
        <taxon>Eukaryota</taxon>
        <taxon>Metazoa</taxon>
        <taxon>Ecdysozoa</taxon>
        <taxon>Arthropoda</taxon>
        <taxon>Hexapoda</taxon>
        <taxon>Insecta</taxon>
        <taxon>Pterygota</taxon>
        <taxon>Neoptera</taxon>
        <taxon>Endopterygota</taxon>
        <taxon>Coleoptera</taxon>
        <taxon>Polyphaga</taxon>
        <taxon>Cucujiformia</taxon>
        <taxon>Coccinelloidea</taxon>
        <taxon>Coccinellidae</taxon>
        <taxon>Epilachninae</taxon>
        <taxon>Epilachnini</taxon>
        <taxon>Henosepilachna</taxon>
    </lineage>
</organism>
<gene>
    <name evidence="2" type="ORF">WA026_016907</name>
</gene>
<comment type="caution">
    <text evidence="2">The sequence shown here is derived from an EMBL/GenBank/DDBJ whole genome shotgun (WGS) entry which is preliminary data.</text>
</comment>
<dbReference type="GO" id="GO:0006511">
    <property type="term" value="P:ubiquitin-dependent protein catabolic process"/>
    <property type="evidence" value="ECO:0007669"/>
    <property type="project" value="TreeGrafter"/>
</dbReference>
<evidence type="ECO:0000313" key="2">
    <source>
        <dbReference type="EMBL" id="KAK9877165.1"/>
    </source>
</evidence>
<accession>A0AAW1U3W3</accession>
<evidence type="ECO:0000313" key="3">
    <source>
        <dbReference type="Proteomes" id="UP001431783"/>
    </source>
</evidence>
<evidence type="ECO:0008006" key="4">
    <source>
        <dbReference type="Google" id="ProtNLM"/>
    </source>
</evidence>
<dbReference type="Pfam" id="PF14736">
    <property type="entry name" value="N_Asn_amidohyd"/>
    <property type="match status" value="1"/>
</dbReference>
<reference evidence="2 3" key="1">
    <citation type="submission" date="2023-03" db="EMBL/GenBank/DDBJ databases">
        <title>Genome insight into feeding habits of ladybird beetles.</title>
        <authorList>
            <person name="Li H.-S."/>
            <person name="Huang Y.-H."/>
            <person name="Pang H."/>
        </authorList>
    </citation>
    <scope>NUCLEOTIDE SEQUENCE [LARGE SCALE GENOMIC DNA]</scope>
    <source>
        <strain evidence="2">SYSU_2023b</strain>
        <tissue evidence="2">Whole body</tissue>
    </source>
</reference>
<protein>
    <recommendedName>
        <fullName evidence="4">Protein N-terminal asparagine amidohydrolase</fullName>
    </recommendedName>
</protein>
<dbReference type="Proteomes" id="UP001431783">
    <property type="component" value="Unassembled WGS sequence"/>
</dbReference>
<dbReference type="PANTHER" id="PTHR12498">
    <property type="entry name" value="N-TERMINAL ASPARAGINE AMIDOHYDROLASE"/>
    <property type="match status" value="1"/>
</dbReference>
<evidence type="ECO:0000256" key="1">
    <source>
        <dbReference type="SAM" id="SignalP"/>
    </source>
</evidence>
<sequence length="330" mass="37025">MNLSVLIFFYVRMVLVFNGVLQEECPPDTASLYHTHPLYRDRAAQLLAIPNKIVGPVGSLYVQQREFAATVPHDKNVTILGCDDVTTCIIVVVRHSGSGAVALAHLDGSGTDEAVCAMIQRVQGLAIGYPEGRIELQLIGAYSSRPYSEEIFFSVMNAFHKQLVEVDLTLACVGELNTTIRGGIAWPIIYGIGINIKTGDIFPATFQDKGPDEHLRIARFLTGNTDVLDIYDYNLGLLRIGPFNYHPLRGVDLWLEQSDEFIVQHLSTAPEVEPPYWVMKVRGTLKYIQDNQFPAITVFRDNRPHYFRRDEQSGIWIPLSEIEDMPGFLT</sequence>
<dbReference type="AlphaFoldDB" id="A0AAW1U3W3"/>
<dbReference type="EMBL" id="JARQZJ010000040">
    <property type="protein sequence ID" value="KAK9877165.1"/>
    <property type="molecule type" value="Genomic_DNA"/>
</dbReference>
<dbReference type="GO" id="GO:0008418">
    <property type="term" value="F:protein-N-terminal asparagine amidohydrolase activity"/>
    <property type="evidence" value="ECO:0007669"/>
    <property type="project" value="InterPro"/>
</dbReference>